<dbReference type="InterPro" id="IPR006530">
    <property type="entry name" value="YD"/>
</dbReference>
<organism evidence="3 4">
    <name type="scientific">Pseudomonas graminis</name>
    <dbReference type="NCBI Taxonomy" id="158627"/>
    <lineage>
        <taxon>Bacteria</taxon>
        <taxon>Pseudomonadati</taxon>
        <taxon>Pseudomonadota</taxon>
        <taxon>Gammaproteobacteria</taxon>
        <taxon>Pseudomonadales</taxon>
        <taxon>Pseudomonadaceae</taxon>
        <taxon>Pseudomonas</taxon>
    </lineage>
</organism>
<accession>A0A1I0JTF6</accession>
<dbReference type="AlphaFoldDB" id="A0A1I0JTF6"/>
<protein>
    <submittedName>
        <fullName evidence="3">YD repeat-containing protein</fullName>
    </submittedName>
</protein>
<dbReference type="NCBIfam" id="TIGR01643">
    <property type="entry name" value="YD_repeat_2x"/>
    <property type="match status" value="5"/>
</dbReference>
<evidence type="ECO:0000259" key="2">
    <source>
        <dbReference type="Pfam" id="PF25023"/>
    </source>
</evidence>
<feature type="domain" description="Teneurin-like YD-shell" evidence="2">
    <location>
        <begin position="173"/>
        <end position="316"/>
    </location>
</feature>
<gene>
    <name evidence="3" type="ORF">SAMN05216197_1951</name>
</gene>
<dbReference type="Pfam" id="PF25023">
    <property type="entry name" value="TEN_YD-shell"/>
    <property type="match status" value="1"/>
</dbReference>
<reference evidence="3 4" key="1">
    <citation type="submission" date="2016-10" db="EMBL/GenBank/DDBJ databases">
        <authorList>
            <person name="de Groot N.N."/>
        </authorList>
    </citation>
    <scope>NUCLEOTIDE SEQUENCE [LARGE SCALE GENOMIC DNA]</scope>
    <source>
        <strain evidence="3 4">DSM 11363</strain>
    </source>
</reference>
<proteinExistence type="predicted"/>
<dbReference type="PANTHER" id="PTHR32305">
    <property type="match status" value="1"/>
</dbReference>
<dbReference type="PANTHER" id="PTHR32305:SF15">
    <property type="entry name" value="PROTEIN RHSA-RELATED"/>
    <property type="match status" value="1"/>
</dbReference>
<feature type="non-terminal residue" evidence="3">
    <location>
        <position position="380"/>
    </location>
</feature>
<dbReference type="OrthoDB" id="9816400at2"/>
<evidence type="ECO:0000313" key="4">
    <source>
        <dbReference type="Proteomes" id="UP000182332"/>
    </source>
</evidence>
<name>A0A1I0JTF6_9PSED</name>
<evidence type="ECO:0000256" key="1">
    <source>
        <dbReference type="ARBA" id="ARBA00022737"/>
    </source>
</evidence>
<feature type="non-terminal residue" evidence="3">
    <location>
        <position position="1"/>
    </location>
</feature>
<keyword evidence="1" id="KW-0677">Repeat</keyword>
<dbReference type="Gene3D" id="2.180.10.10">
    <property type="entry name" value="RHS repeat-associated core"/>
    <property type="match status" value="1"/>
</dbReference>
<sequence length="380" mass="43910">SMLSELVTYREKDARKVHIRLGTLVDDQGRLTGVWEIRDGDVKRQLCAYQYDDFGDLVLAQDENGSAWRYQYQNHLISRYTDRTNRGLNLQWQGTGADAKAVREWADDGSFDTRLAWDENIRLTYVTDALGHETRHYYDSLGYTYRICHADERSEWFFRDAAKNIIRHVHTDGSTDRYRYDKLSNLTEHTRADHSVMNYAYDDKSHLIKISDGEGGLWKRDYDLRGNLIEVIDPLENVTEYAYNGFGLPTAIKDADGNTKALAYNDARQLVKYADCSGKVSVWEYDDRGQMVRFTDPAGHSTAYEYIAGQLVLIKHPDKTEERFSRDAEGRLLAHSDGLERCTTWSYTAAGFIAERVDAAEQTLRYRWDKLGRLVSLENE</sequence>
<dbReference type="InterPro" id="IPR050708">
    <property type="entry name" value="T6SS_VgrG/RHS"/>
</dbReference>
<dbReference type="Proteomes" id="UP000182332">
    <property type="component" value="Unassembled WGS sequence"/>
</dbReference>
<dbReference type="EMBL" id="FOHW01000095">
    <property type="protein sequence ID" value="SEU14089.1"/>
    <property type="molecule type" value="Genomic_DNA"/>
</dbReference>
<dbReference type="InterPro" id="IPR056823">
    <property type="entry name" value="TEN-like_YD-shell"/>
</dbReference>
<evidence type="ECO:0000313" key="3">
    <source>
        <dbReference type="EMBL" id="SEU14089.1"/>
    </source>
</evidence>